<dbReference type="STRING" id="1297742.A176_000164"/>
<accession>A0A0H4X5V8</accession>
<feature type="compositionally biased region" description="Basic and acidic residues" evidence="1">
    <location>
        <begin position="33"/>
        <end position="46"/>
    </location>
</feature>
<dbReference type="AlphaFoldDB" id="A0A0H4X5V8"/>
<dbReference type="eggNOG" id="COG3039">
    <property type="taxonomic scope" value="Bacteria"/>
</dbReference>
<feature type="compositionally biased region" description="Polar residues" evidence="1">
    <location>
        <begin position="57"/>
        <end position="67"/>
    </location>
</feature>
<feature type="region of interest" description="Disordered" evidence="1">
    <location>
        <begin position="31"/>
        <end position="69"/>
    </location>
</feature>
<proteinExistence type="predicted"/>
<dbReference type="KEGG" id="mym:A176_000164"/>
<dbReference type="EMBL" id="CP012109">
    <property type="protein sequence ID" value="AKQ63252.1"/>
    <property type="molecule type" value="Genomic_DNA"/>
</dbReference>
<sequence length="115" mass="12492">MMNQAKSAGLTSSENFSVDGSLIEAWASLKSFRPKDEKKEPPDDKGNPTVDFHGQKRSNTTHASTTDPEARLAYSLNGVMENRNGLLVDLASGLPWARARATTRRTSSPTAGAWE</sequence>
<reference evidence="2 3" key="1">
    <citation type="journal article" date="2016" name="PLoS ONE">
        <title>Complete Genome Sequence and Comparative Genomics of a Novel Myxobacterium Myxococcus hansupus.</title>
        <authorList>
            <person name="Sharma G."/>
            <person name="Narwani T."/>
            <person name="Subramanian S."/>
        </authorList>
    </citation>
    <scope>NUCLEOTIDE SEQUENCE [LARGE SCALE GENOMIC DNA]</scope>
    <source>
        <strain evidence="3">mixupus</strain>
    </source>
</reference>
<name>A0A0H4X5V8_9BACT</name>
<evidence type="ECO:0000256" key="1">
    <source>
        <dbReference type="SAM" id="MobiDB-lite"/>
    </source>
</evidence>
<keyword evidence="3" id="KW-1185">Reference proteome</keyword>
<evidence type="ECO:0000313" key="3">
    <source>
        <dbReference type="Proteomes" id="UP000009026"/>
    </source>
</evidence>
<dbReference type="PATRIC" id="fig|1297742.4.peg.170"/>
<organism evidence="2 3">
    <name type="scientific">Pseudomyxococcus hansupus</name>
    <dbReference type="NCBI Taxonomy" id="1297742"/>
    <lineage>
        <taxon>Bacteria</taxon>
        <taxon>Pseudomonadati</taxon>
        <taxon>Myxococcota</taxon>
        <taxon>Myxococcia</taxon>
        <taxon>Myxococcales</taxon>
        <taxon>Cystobacterineae</taxon>
        <taxon>Myxococcaceae</taxon>
        <taxon>Pseudomyxococcus</taxon>
    </lineage>
</organism>
<dbReference type="Proteomes" id="UP000009026">
    <property type="component" value="Chromosome"/>
</dbReference>
<evidence type="ECO:0000313" key="2">
    <source>
        <dbReference type="EMBL" id="AKQ63252.1"/>
    </source>
</evidence>
<protein>
    <submittedName>
        <fullName evidence="2">Mobile element protein</fullName>
    </submittedName>
</protein>
<gene>
    <name evidence="2" type="ORF">A176_000164</name>
</gene>